<organism evidence="1 2">
    <name type="scientific">Aphanomyces astaci</name>
    <name type="common">Crayfish plague agent</name>
    <dbReference type="NCBI Taxonomy" id="112090"/>
    <lineage>
        <taxon>Eukaryota</taxon>
        <taxon>Sar</taxon>
        <taxon>Stramenopiles</taxon>
        <taxon>Oomycota</taxon>
        <taxon>Saprolegniomycetes</taxon>
        <taxon>Saprolegniales</taxon>
        <taxon>Verrucalvaceae</taxon>
        <taxon>Aphanomyces</taxon>
    </lineage>
</organism>
<comment type="caution">
    <text evidence="1">The sequence shown here is derived from an EMBL/GenBank/DDBJ whole genome shotgun (WGS) entry which is preliminary data.</text>
</comment>
<proteinExistence type="predicted"/>
<dbReference type="VEuPathDB" id="FungiDB:H257_18951"/>
<dbReference type="AlphaFoldDB" id="A0A418D127"/>
<protein>
    <submittedName>
        <fullName evidence="1">Uncharacterized protein</fullName>
    </submittedName>
</protein>
<gene>
    <name evidence="1" type="ORF">DYB35_008878</name>
</gene>
<dbReference type="EMBL" id="QUTG01004445">
    <property type="protein sequence ID" value="RHY88173.1"/>
    <property type="molecule type" value="Genomic_DNA"/>
</dbReference>
<evidence type="ECO:0000313" key="2">
    <source>
        <dbReference type="Proteomes" id="UP000285712"/>
    </source>
</evidence>
<sequence length="836" mass="94505">MPRKRVLCNACGTNEKLRRCAQKLCESCACSCEQHNQSKRLRFAANARATFVFDTVQAIAEDMIAYNAPSATRVEDEVLHAYVTQTELSDNDDVHDHFDAYDVEEYDQGMDDAPSSSFDSQHHNTEDVPRTSIEFGFTDRFANAVIAHDLLVTVFPGKLYCLPSATHTLSELRFDKSSPHIYVAHLSFGRDVVRVYYCTVCKTTRNSLLLELLSGETQSQYRSWGAFMAQCDDDECVHVCSFRVLSRNFPPLPHAVDTARLEDIPPGVQFGVTVVNEGTKVFASVRSSGNAFDRTLLELRGENDWQCLKCVRVSRCTHKTVWQKFLADAHVDCTIDMQWFAHSAVPDDQLDTLPVTVFPVVGAQQAEIRRRRGFRSFCNFEPSIFMPKQLNAPSCSCGAEYDLNNWQTQSAGVVYGLLGCHDVVVPVFPCQNALCTNSLPFDGMYHGFLRTGAKTFMDMDLVNMSVVPMYDALAGEGGEREGLCPDAWRTFLADLARQSPVQSALVRDPQAMAPILTALVSPESRSVVLGKEKVRTLAMLQHNTPSLAKALRREGMDEHPDHPLWLPLGSILLRLANVFCPYLSQLSDPDVHDDAFDSALYDDEDLHEWFPNAPVRRRLHTYSNHHRADDTVCTKHAPSARYKMPGIFHFCCPHGICLGFAVLHDHESPMHPFTILCQRWVHTSSPRIVIMDNACNLHTYCLRREPWLFRNVWFLVDRLHYANHVNCSSGYRIDNFPFLRDISSVACEVFNGTFKSVVKQAGFMSMNNFVFFTKHFIRNVNEKRVEQVGSEMRRAGQKREAWTGVNELISNMQKGLLHSSNLPCKATEKCVLCIHN</sequence>
<evidence type="ECO:0000313" key="1">
    <source>
        <dbReference type="EMBL" id="RHY88173.1"/>
    </source>
</evidence>
<name>A0A418D127_APHAT</name>
<accession>A0A418D127</accession>
<reference evidence="1 2" key="1">
    <citation type="submission" date="2018-08" db="EMBL/GenBank/DDBJ databases">
        <title>Aphanomyces genome sequencing and annotation.</title>
        <authorList>
            <person name="Minardi D."/>
            <person name="Oidtmann B."/>
            <person name="Van Der Giezen M."/>
            <person name="Studholme D.J."/>
        </authorList>
    </citation>
    <scope>NUCLEOTIDE SEQUENCE [LARGE SCALE GENOMIC DNA]</scope>
    <source>
        <strain evidence="1 2">Sv</strain>
    </source>
</reference>
<dbReference type="PANTHER" id="PTHR34305">
    <property type="entry name" value="EXPRESSED PROTEIN"/>
    <property type="match status" value="1"/>
</dbReference>
<dbReference type="PANTHER" id="PTHR34305:SF1">
    <property type="entry name" value="SWIM-TYPE DOMAIN-CONTAINING PROTEIN"/>
    <property type="match status" value="1"/>
</dbReference>
<dbReference type="Proteomes" id="UP000285712">
    <property type="component" value="Unassembled WGS sequence"/>
</dbReference>